<comment type="caution">
    <text evidence="4">The sequence shown here is derived from an EMBL/GenBank/DDBJ whole genome shotgun (WGS) entry which is preliminary data.</text>
</comment>
<dbReference type="EMBL" id="QFNF01000060">
    <property type="protein sequence ID" value="PZO73124.1"/>
    <property type="molecule type" value="Genomic_DNA"/>
</dbReference>
<dbReference type="Pfam" id="PF00535">
    <property type="entry name" value="Glycos_transf_2"/>
    <property type="match status" value="1"/>
</dbReference>
<evidence type="ECO:0000313" key="5">
    <source>
        <dbReference type="Proteomes" id="UP000248614"/>
    </source>
</evidence>
<dbReference type="InterPro" id="IPR050256">
    <property type="entry name" value="Glycosyltransferase_2"/>
</dbReference>
<evidence type="ECO:0000313" key="4">
    <source>
        <dbReference type="EMBL" id="PZO73124.1"/>
    </source>
</evidence>
<sequence length="387" mass="40810">MSGDVAIELSIIMPCLNEAETLAVCIKKAKAFLDTHGIAGEVIVADNGSTDGSLQIANAMGARIVDVAERGYGAALAGGIAAARGRFVAMGDADDSYDFGSLLPFVERLRAGADLVMGNRFRGGIAPGAMPLLHRFLGNPVLSLLGRAFFGTPVGDFHCGLRAFRRDRALELGLRAPGMEFASEMVVKASIARLAIAEVPTTLVPDGRSRPPHLRTWRDGWRHLRFLLLYAPRFLFFYPGLALLVAGMLAAGVLAGGDIRLGGVEFGPHTMIFAAMAAIIGGQMIGLAVLARQYGILAGMWPQSGAMQRIRSALTVERGCIAGGLLLLAGLGGAAVSTWLWARTGFGPLVPGELMRLTIPSMLLACLGVQVAVTSFFAALLDQPRAR</sequence>
<keyword evidence="1" id="KW-1133">Transmembrane helix</keyword>
<dbReference type="AlphaFoldDB" id="A0A2W4YTV3"/>
<protein>
    <submittedName>
        <fullName evidence="4">Dolichol-P-glucose synthetase</fullName>
    </submittedName>
</protein>
<dbReference type="SUPFAM" id="SSF53448">
    <property type="entry name" value="Nucleotide-diphospho-sugar transferases"/>
    <property type="match status" value="1"/>
</dbReference>
<dbReference type="InterPro" id="IPR029044">
    <property type="entry name" value="Nucleotide-diphossugar_trans"/>
</dbReference>
<dbReference type="InterPro" id="IPR058718">
    <property type="entry name" value="Agl6_TM_C"/>
</dbReference>
<feature type="transmembrane region" description="Helical" evidence="1">
    <location>
        <begin position="362"/>
        <end position="381"/>
    </location>
</feature>
<dbReference type="PANTHER" id="PTHR48090">
    <property type="entry name" value="UNDECAPRENYL-PHOSPHATE 4-DEOXY-4-FORMAMIDO-L-ARABINOSE TRANSFERASE-RELATED"/>
    <property type="match status" value="1"/>
</dbReference>
<keyword evidence="1" id="KW-0812">Transmembrane</keyword>
<dbReference type="InterPro" id="IPR001173">
    <property type="entry name" value="Glyco_trans_2-like"/>
</dbReference>
<name>A0A2W4YTV3_9SPHN</name>
<feature type="transmembrane region" description="Helical" evidence="1">
    <location>
        <begin position="319"/>
        <end position="342"/>
    </location>
</feature>
<feature type="transmembrane region" description="Helical" evidence="1">
    <location>
        <begin position="271"/>
        <end position="291"/>
    </location>
</feature>
<reference evidence="4 5" key="1">
    <citation type="submission" date="2017-08" db="EMBL/GenBank/DDBJ databases">
        <title>Infants hospitalized years apart are colonized by the same room-sourced microbial strains.</title>
        <authorList>
            <person name="Brooks B."/>
            <person name="Olm M.R."/>
            <person name="Firek B.A."/>
            <person name="Baker R."/>
            <person name="Thomas B.C."/>
            <person name="Morowitz M.J."/>
            <person name="Banfield J.F."/>
        </authorList>
    </citation>
    <scope>NUCLEOTIDE SEQUENCE [LARGE SCALE GENOMIC DNA]</scope>
    <source>
        <strain evidence="4">S2_018_000_R3_110</strain>
    </source>
</reference>
<feature type="domain" description="Glycosyltransferase 2-like" evidence="2">
    <location>
        <begin position="10"/>
        <end position="167"/>
    </location>
</feature>
<accession>A0A2W4YTV3</accession>
<keyword evidence="1" id="KW-0472">Membrane</keyword>
<dbReference type="CDD" id="cd04179">
    <property type="entry name" value="DPM_DPG-synthase_like"/>
    <property type="match status" value="1"/>
</dbReference>
<feature type="transmembrane region" description="Helical" evidence="1">
    <location>
        <begin position="227"/>
        <end position="251"/>
    </location>
</feature>
<dbReference type="Gene3D" id="3.90.550.10">
    <property type="entry name" value="Spore Coat Polysaccharide Biosynthesis Protein SpsA, Chain A"/>
    <property type="match status" value="1"/>
</dbReference>
<gene>
    <name evidence="4" type="ORF">DI632_14985</name>
</gene>
<dbReference type="PANTHER" id="PTHR48090:SF7">
    <property type="entry name" value="RFBJ PROTEIN"/>
    <property type="match status" value="1"/>
</dbReference>
<evidence type="ECO:0000256" key="1">
    <source>
        <dbReference type="SAM" id="Phobius"/>
    </source>
</evidence>
<feature type="domain" description="Low-salt glycan biosynthesis hexosyltransferase Agl6 C-terminal transmembrane region" evidence="3">
    <location>
        <begin position="289"/>
        <end position="381"/>
    </location>
</feature>
<evidence type="ECO:0000259" key="3">
    <source>
        <dbReference type="Pfam" id="PF26629"/>
    </source>
</evidence>
<dbReference type="Pfam" id="PF26629">
    <property type="entry name" value="GT2_TM_C"/>
    <property type="match status" value="1"/>
</dbReference>
<organism evidence="4 5">
    <name type="scientific">Sphingomonas hengshuiensis</name>
    <dbReference type="NCBI Taxonomy" id="1609977"/>
    <lineage>
        <taxon>Bacteria</taxon>
        <taxon>Pseudomonadati</taxon>
        <taxon>Pseudomonadota</taxon>
        <taxon>Alphaproteobacteria</taxon>
        <taxon>Sphingomonadales</taxon>
        <taxon>Sphingomonadaceae</taxon>
        <taxon>Sphingomonas</taxon>
    </lineage>
</organism>
<evidence type="ECO:0000259" key="2">
    <source>
        <dbReference type="Pfam" id="PF00535"/>
    </source>
</evidence>
<dbReference type="Proteomes" id="UP000248614">
    <property type="component" value="Unassembled WGS sequence"/>
</dbReference>
<proteinExistence type="predicted"/>